<organism evidence="2 3">
    <name type="scientific">Intoshia linei</name>
    <dbReference type="NCBI Taxonomy" id="1819745"/>
    <lineage>
        <taxon>Eukaryota</taxon>
        <taxon>Metazoa</taxon>
        <taxon>Spiralia</taxon>
        <taxon>Lophotrochozoa</taxon>
        <taxon>Mesozoa</taxon>
        <taxon>Orthonectida</taxon>
        <taxon>Rhopaluridae</taxon>
        <taxon>Intoshia</taxon>
    </lineage>
</organism>
<dbReference type="OrthoDB" id="6117516at2759"/>
<dbReference type="EMBL" id="LWCA01002645">
    <property type="protein sequence ID" value="OAF63756.1"/>
    <property type="molecule type" value="Genomic_DNA"/>
</dbReference>
<dbReference type="Proteomes" id="UP000078046">
    <property type="component" value="Unassembled WGS sequence"/>
</dbReference>
<evidence type="ECO:0000259" key="1">
    <source>
        <dbReference type="Pfam" id="PF13843"/>
    </source>
</evidence>
<reference evidence="2 3" key="1">
    <citation type="submission" date="2016-04" db="EMBL/GenBank/DDBJ databases">
        <title>The genome of Intoshia linei affirms orthonectids as highly simplified spiralians.</title>
        <authorList>
            <person name="Mikhailov K.V."/>
            <person name="Slusarev G.S."/>
            <person name="Nikitin M.A."/>
            <person name="Logacheva M.D."/>
            <person name="Penin A."/>
            <person name="Aleoshin V."/>
            <person name="Panchin Y.V."/>
        </authorList>
    </citation>
    <scope>NUCLEOTIDE SEQUENCE [LARGE SCALE GENOMIC DNA]</scope>
    <source>
        <strain evidence="2">Intl2013</strain>
        <tissue evidence="2">Whole animal</tissue>
    </source>
</reference>
<dbReference type="Pfam" id="PF13843">
    <property type="entry name" value="DDE_Tnp_1_7"/>
    <property type="match status" value="1"/>
</dbReference>
<sequence>MRSVHLKDNLSLNYGDKHTKLRPLILLLKSRFMKPFVTSQNISHDEPMVEYFGRHRFNFEPYQGSYNVDETSMFGNCAATVLRLIN</sequence>
<protein>
    <recommendedName>
        <fullName evidence="1">PiggyBac transposable element-derived protein domain-containing protein</fullName>
    </recommendedName>
</protein>
<evidence type="ECO:0000313" key="3">
    <source>
        <dbReference type="Proteomes" id="UP000078046"/>
    </source>
</evidence>
<name>A0A177ANZ4_9BILA</name>
<proteinExistence type="predicted"/>
<evidence type="ECO:0000313" key="2">
    <source>
        <dbReference type="EMBL" id="OAF63756.1"/>
    </source>
</evidence>
<dbReference type="InterPro" id="IPR029526">
    <property type="entry name" value="PGBD"/>
</dbReference>
<keyword evidence="3" id="KW-1185">Reference proteome</keyword>
<gene>
    <name evidence="2" type="ORF">A3Q56_08534</name>
</gene>
<feature type="non-terminal residue" evidence="2">
    <location>
        <position position="86"/>
    </location>
</feature>
<accession>A0A177ANZ4</accession>
<dbReference type="AlphaFoldDB" id="A0A177ANZ4"/>
<feature type="domain" description="PiggyBac transposable element-derived protein" evidence="1">
    <location>
        <begin position="1"/>
        <end position="58"/>
    </location>
</feature>
<comment type="caution">
    <text evidence="2">The sequence shown here is derived from an EMBL/GenBank/DDBJ whole genome shotgun (WGS) entry which is preliminary data.</text>
</comment>